<name>A0A4Y2A6K0_ARAVE</name>
<sequence>MTGAAPDMAPHLQASASRRREGVRIPYAVFSVQRAQYINDLQWNQVSNKEPSCPKTETLPLGHRGFQHMSDSFFHRKNQEIMKFRGNFVRTQSTYCMRCK</sequence>
<dbReference type="EMBL" id="BGPR01000007">
    <property type="protein sequence ID" value="GBL75398.1"/>
    <property type="molecule type" value="Genomic_DNA"/>
</dbReference>
<organism evidence="1 2">
    <name type="scientific">Araneus ventricosus</name>
    <name type="common">Orbweaver spider</name>
    <name type="synonym">Epeira ventricosa</name>
    <dbReference type="NCBI Taxonomy" id="182803"/>
    <lineage>
        <taxon>Eukaryota</taxon>
        <taxon>Metazoa</taxon>
        <taxon>Ecdysozoa</taxon>
        <taxon>Arthropoda</taxon>
        <taxon>Chelicerata</taxon>
        <taxon>Arachnida</taxon>
        <taxon>Araneae</taxon>
        <taxon>Araneomorphae</taxon>
        <taxon>Entelegynae</taxon>
        <taxon>Araneoidea</taxon>
        <taxon>Araneidae</taxon>
        <taxon>Araneus</taxon>
    </lineage>
</organism>
<evidence type="ECO:0000313" key="1">
    <source>
        <dbReference type="EMBL" id="GBL75398.1"/>
    </source>
</evidence>
<dbReference type="Proteomes" id="UP000499080">
    <property type="component" value="Unassembled WGS sequence"/>
</dbReference>
<evidence type="ECO:0000313" key="2">
    <source>
        <dbReference type="Proteomes" id="UP000499080"/>
    </source>
</evidence>
<proteinExistence type="predicted"/>
<dbReference type="AlphaFoldDB" id="A0A4Y2A6K0"/>
<reference evidence="1 2" key="1">
    <citation type="journal article" date="2019" name="Sci. Rep.">
        <title>Orb-weaving spider Araneus ventricosus genome elucidates the spidroin gene catalogue.</title>
        <authorList>
            <person name="Kono N."/>
            <person name="Nakamura H."/>
            <person name="Ohtoshi R."/>
            <person name="Moran D.A.P."/>
            <person name="Shinohara A."/>
            <person name="Yoshida Y."/>
            <person name="Fujiwara M."/>
            <person name="Mori M."/>
            <person name="Tomita M."/>
            <person name="Arakawa K."/>
        </authorList>
    </citation>
    <scope>NUCLEOTIDE SEQUENCE [LARGE SCALE GENOMIC DNA]</scope>
</reference>
<keyword evidence="2" id="KW-1185">Reference proteome</keyword>
<gene>
    <name evidence="1" type="ORF">AVEN_194590_1</name>
</gene>
<protein>
    <submittedName>
        <fullName evidence="1">Uncharacterized protein</fullName>
    </submittedName>
</protein>
<comment type="caution">
    <text evidence="1">The sequence shown here is derived from an EMBL/GenBank/DDBJ whole genome shotgun (WGS) entry which is preliminary data.</text>
</comment>
<accession>A0A4Y2A6K0</accession>